<evidence type="ECO:0000313" key="1">
    <source>
        <dbReference type="Proteomes" id="UP000694865"/>
    </source>
</evidence>
<name>A0ABM0GTU0_SACKO</name>
<dbReference type="RefSeq" id="XP_002737221.1">
    <property type="nucleotide sequence ID" value="XM_002737175.2"/>
</dbReference>
<dbReference type="PANTHER" id="PTHR35075:SF1">
    <property type="entry name" value="A-KINASE ANCHOR PROTEIN 14"/>
    <property type="match status" value="1"/>
</dbReference>
<dbReference type="PANTHER" id="PTHR35075">
    <property type="entry name" value="A-KINASE ANCHOR PROTEIN 14"/>
    <property type="match status" value="1"/>
</dbReference>
<evidence type="ECO:0000313" key="3">
    <source>
        <dbReference type="RefSeq" id="XP_002737221.1"/>
    </source>
</evidence>
<dbReference type="InterPro" id="IPR053084">
    <property type="entry name" value="AKAP"/>
</dbReference>
<protein>
    <submittedName>
        <fullName evidence="2">A-kinase anchor protein 14-like isoform 1</fullName>
    </submittedName>
    <submittedName>
        <fullName evidence="3">A-kinase anchor protein 14-like isoform 2</fullName>
    </submittedName>
</protein>
<dbReference type="InterPro" id="IPR025663">
    <property type="entry name" value="AKAP_28"/>
</dbReference>
<reference evidence="2 3" key="1">
    <citation type="submission" date="2025-05" db="UniProtKB">
        <authorList>
            <consortium name="RefSeq"/>
        </authorList>
    </citation>
    <scope>IDENTIFICATION</scope>
    <source>
        <tissue evidence="2 3">Testes</tissue>
    </source>
</reference>
<evidence type="ECO:0000313" key="2">
    <source>
        <dbReference type="RefSeq" id="XP_002737220.1"/>
    </source>
</evidence>
<dbReference type="GeneID" id="100374430"/>
<dbReference type="Pfam" id="PF14469">
    <property type="entry name" value="AKAP28"/>
    <property type="match status" value="1"/>
</dbReference>
<keyword evidence="1" id="KW-1185">Reference proteome</keyword>
<proteinExistence type="predicted"/>
<accession>A0ABM0GTU0</accession>
<dbReference type="RefSeq" id="XP_002737220.1">
    <property type="nucleotide sequence ID" value="XM_002737174.2"/>
</dbReference>
<sequence>MGDMEGDLEHQAHALVDRVISNARRRLITEMGLKQTGSRPESTTIRDYDSLLYSEWPEYDIKNIQWMKCEQFTVEKGIQKIEEFIKQTWEYQGAWLYCIDFLREEDDKYSKIYRYQVRWSIPTRRKPIPRATACVYFTIEVSKIKPGHFPVDVYYVFEGNRLVHKPGNSRFREKWLKDIIDSKIIMMEAVTF</sequence>
<dbReference type="Proteomes" id="UP000694865">
    <property type="component" value="Unplaced"/>
</dbReference>
<organism evidence="1 3">
    <name type="scientific">Saccoglossus kowalevskii</name>
    <name type="common">Acorn worm</name>
    <dbReference type="NCBI Taxonomy" id="10224"/>
    <lineage>
        <taxon>Eukaryota</taxon>
        <taxon>Metazoa</taxon>
        <taxon>Hemichordata</taxon>
        <taxon>Enteropneusta</taxon>
        <taxon>Harrimaniidae</taxon>
        <taxon>Saccoglossus</taxon>
    </lineage>
</organism>
<gene>
    <name evidence="2 3" type="primary">LOC100374430</name>
</gene>